<accession>A0A813E8B7</accession>
<evidence type="ECO:0000313" key="3">
    <source>
        <dbReference type="Proteomes" id="UP000654075"/>
    </source>
</evidence>
<comment type="caution">
    <text evidence="2">The sequence shown here is derived from an EMBL/GenBank/DDBJ whole genome shotgun (WGS) entry which is preliminary data.</text>
</comment>
<dbReference type="InterPro" id="IPR000253">
    <property type="entry name" value="FHA_dom"/>
</dbReference>
<keyword evidence="3" id="KW-1185">Reference proteome</keyword>
<dbReference type="AlphaFoldDB" id="A0A813E8B7"/>
<evidence type="ECO:0000313" key="2">
    <source>
        <dbReference type="EMBL" id="CAE8598247.1"/>
    </source>
</evidence>
<dbReference type="InterPro" id="IPR008984">
    <property type="entry name" value="SMAD_FHA_dom_sf"/>
</dbReference>
<dbReference type="Gene3D" id="2.60.200.20">
    <property type="match status" value="1"/>
</dbReference>
<organism evidence="2 3">
    <name type="scientific">Polarella glacialis</name>
    <name type="common">Dinoflagellate</name>
    <dbReference type="NCBI Taxonomy" id="89957"/>
    <lineage>
        <taxon>Eukaryota</taxon>
        <taxon>Sar</taxon>
        <taxon>Alveolata</taxon>
        <taxon>Dinophyceae</taxon>
        <taxon>Suessiales</taxon>
        <taxon>Suessiaceae</taxon>
        <taxon>Polarella</taxon>
    </lineage>
</organism>
<dbReference type="EMBL" id="CAJNNV010010139">
    <property type="protein sequence ID" value="CAE8598247.1"/>
    <property type="molecule type" value="Genomic_DNA"/>
</dbReference>
<name>A0A813E8B7_POLGL</name>
<dbReference type="Proteomes" id="UP000654075">
    <property type="component" value="Unassembled WGS sequence"/>
</dbReference>
<sequence length="259" mass="27610">ELLACISRSHFELVLESPTGPLLLRKLSANPLLLDDHVLAQGAVVAVGEGSQLVFGGDVDPRFLVLMLRCRSKAQVSSEGQHPAVVAAAGLPSALSPQSPLSQNAQSATVKPATHMVQLTAVAAVLECVVAQGADLGSFSSEARAIALPMDEPIEVGRQHQLGFFDRLLQADQSFWLSFISRTHLRVTLSQSQSQPLSLKVENLSANPIMVGGRPLGKGQSDSISEGGKLVFVAKGRDEKETAFLEFLLRRARGQTRSA</sequence>
<proteinExistence type="predicted"/>
<dbReference type="PROSITE" id="PS50006">
    <property type="entry name" value="FHA_DOMAIN"/>
    <property type="match status" value="1"/>
</dbReference>
<evidence type="ECO:0000259" key="1">
    <source>
        <dbReference type="PROSITE" id="PS50006"/>
    </source>
</evidence>
<feature type="domain" description="FHA" evidence="1">
    <location>
        <begin position="154"/>
        <end position="216"/>
    </location>
</feature>
<dbReference type="SUPFAM" id="SSF49879">
    <property type="entry name" value="SMAD/FHA domain"/>
    <property type="match status" value="2"/>
</dbReference>
<reference evidence="2" key="1">
    <citation type="submission" date="2021-02" db="EMBL/GenBank/DDBJ databases">
        <authorList>
            <person name="Dougan E. K."/>
            <person name="Rhodes N."/>
            <person name="Thang M."/>
            <person name="Chan C."/>
        </authorList>
    </citation>
    <scope>NUCLEOTIDE SEQUENCE</scope>
</reference>
<protein>
    <recommendedName>
        <fullName evidence="1">FHA domain-containing protein</fullName>
    </recommendedName>
</protein>
<gene>
    <name evidence="2" type="ORF">PGLA1383_LOCUS16658</name>
</gene>
<feature type="non-terminal residue" evidence="2">
    <location>
        <position position="1"/>
    </location>
</feature>